<keyword evidence="1" id="KW-1133">Transmembrane helix</keyword>
<dbReference type="RefSeq" id="WP_107011252.1">
    <property type="nucleotide sequence ID" value="NZ_CP028136.1"/>
</dbReference>
<dbReference type="AlphaFoldDB" id="A0A2R3Z2I2"/>
<keyword evidence="2" id="KW-0808">Transferase</keyword>
<dbReference type="GO" id="GO:0016758">
    <property type="term" value="F:hexosyltransferase activity"/>
    <property type="evidence" value="ECO:0007669"/>
    <property type="project" value="InterPro"/>
</dbReference>
<dbReference type="Proteomes" id="UP000241507">
    <property type="component" value="Chromosome"/>
</dbReference>
<keyword evidence="3" id="KW-1185">Reference proteome</keyword>
<dbReference type="GO" id="GO:0005886">
    <property type="term" value="C:plasma membrane"/>
    <property type="evidence" value="ECO:0007669"/>
    <property type="project" value="UniProtKB-SubCell"/>
</dbReference>
<dbReference type="KEGG" id="grs:C7S20_03910"/>
<feature type="transmembrane region" description="Helical" evidence="1">
    <location>
        <begin position="232"/>
        <end position="257"/>
    </location>
</feature>
<organism evidence="2 3">
    <name type="scientific">Christiangramia fulva</name>
    <dbReference type="NCBI Taxonomy" id="2126553"/>
    <lineage>
        <taxon>Bacteria</taxon>
        <taxon>Pseudomonadati</taxon>
        <taxon>Bacteroidota</taxon>
        <taxon>Flavobacteriia</taxon>
        <taxon>Flavobacteriales</taxon>
        <taxon>Flavobacteriaceae</taxon>
        <taxon>Christiangramia</taxon>
    </lineage>
</organism>
<keyword evidence="2" id="KW-0328">Glycosyltransferase</keyword>
<feature type="transmembrane region" description="Helical" evidence="1">
    <location>
        <begin position="60"/>
        <end position="78"/>
    </location>
</feature>
<reference evidence="3" key="1">
    <citation type="submission" date="2018-03" db="EMBL/GenBank/DDBJ databases">
        <title>Gramella fulva sp. nov., isolated from a dry surface of tidal flat.</title>
        <authorList>
            <person name="Hwang S.H."/>
            <person name="Hwang W.M."/>
            <person name="Kang K."/>
            <person name="Ahn T.-Y."/>
        </authorList>
    </citation>
    <scope>NUCLEOTIDE SEQUENCE [LARGE SCALE GENOMIC DNA]</scope>
    <source>
        <strain evidence="3">SH35</strain>
    </source>
</reference>
<gene>
    <name evidence="2" type="ORF">C7S20_03910</name>
</gene>
<feature type="transmembrane region" description="Helical" evidence="1">
    <location>
        <begin position="35"/>
        <end position="53"/>
    </location>
</feature>
<feature type="transmembrane region" description="Helical" evidence="1">
    <location>
        <begin position="193"/>
        <end position="226"/>
    </location>
</feature>
<evidence type="ECO:0000256" key="1">
    <source>
        <dbReference type="SAM" id="Phobius"/>
    </source>
</evidence>
<keyword evidence="1" id="KW-0472">Membrane</keyword>
<protein>
    <submittedName>
        <fullName evidence="2">Mannosyltransferase</fullName>
    </submittedName>
</protein>
<feature type="transmembrane region" description="Helical" evidence="1">
    <location>
        <begin position="363"/>
        <end position="383"/>
    </location>
</feature>
<sequence length="449" mass="52596">MDFRTLKLYKIPIIFAVACAAFYLSFAYDLERTDFIKLTGLYLGLFFLSFQFIKMQKHNFWVLVALALIYRLLFLFSMPNLSQDFYRFIWDGRLIAEGWNPFAYIPKELYGNPDFHIPQATPLLNGMGNLSAGHYSNYPPVSQLIFAIAGFLFPGNLLGSVMSMRFFLILADMGTLFFGAKLLKELKLAEYRIFWYILNPFVIIELTGNLHFEGLMVFLLVLSLYLLLKKKWFYSAIFFGLAVSVKLLPLMFLPLFYQYFRKNSSLINLQLYYLIVGLVVALTFIPFYSAEVFSNFLQSVGLWFGKFEFNASIYYIVRWVGFQIKGYNIIETAGKILPLFTLAFILFLSFFRKNHTLRQLIENMLFAVTFYLLLSTTVHPWYLAVPLLLSIFSRFRFMIVWSGAVVLSYFAYSNPTYEENLWLVALEYLIVFGYLGYEVFHQRKFRLPE</sequence>
<evidence type="ECO:0000313" key="3">
    <source>
        <dbReference type="Proteomes" id="UP000241507"/>
    </source>
</evidence>
<feature type="transmembrane region" description="Helical" evidence="1">
    <location>
        <begin position="421"/>
        <end position="440"/>
    </location>
</feature>
<proteinExistence type="predicted"/>
<feature type="transmembrane region" description="Helical" evidence="1">
    <location>
        <begin position="144"/>
        <end position="172"/>
    </location>
</feature>
<dbReference type="EMBL" id="CP028136">
    <property type="protein sequence ID" value="AVR44474.1"/>
    <property type="molecule type" value="Genomic_DNA"/>
</dbReference>
<feature type="transmembrane region" description="Helical" evidence="1">
    <location>
        <begin position="395"/>
        <end position="415"/>
    </location>
</feature>
<feature type="transmembrane region" description="Helical" evidence="1">
    <location>
        <begin position="296"/>
        <end position="317"/>
    </location>
</feature>
<feature type="transmembrane region" description="Helical" evidence="1">
    <location>
        <begin position="329"/>
        <end position="351"/>
    </location>
</feature>
<name>A0A2R3Z2I2_9FLAO</name>
<dbReference type="OrthoDB" id="1491846at2"/>
<keyword evidence="1" id="KW-0812">Transmembrane</keyword>
<dbReference type="Pfam" id="PF26314">
    <property type="entry name" value="MptA_B_family"/>
    <property type="match status" value="1"/>
</dbReference>
<feature type="transmembrane region" description="Helical" evidence="1">
    <location>
        <begin position="269"/>
        <end position="290"/>
    </location>
</feature>
<feature type="transmembrane region" description="Helical" evidence="1">
    <location>
        <begin position="12"/>
        <end position="29"/>
    </location>
</feature>
<evidence type="ECO:0000313" key="2">
    <source>
        <dbReference type="EMBL" id="AVR44474.1"/>
    </source>
</evidence>
<accession>A0A2R3Z2I2</accession>